<keyword evidence="8" id="KW-0807">Transducer</keyword>
<dbReference type="Gene3D" id="1.10.287.950">
    <property type="entry name" value="Methyl-accepting chemotaxis protein"/>
    <property type="match status" value="1"/>
</dbReference>
<evidence type="ECO:0000256" key="1">
    <source>
        <dbReference type="ARBA" id="ARBA00004651"/>
    </source>
</evidence>
<keyword evidence="12" id="KW-1185">Reference proteome</keyword>
<evidence type="ECO:0000259" key="10">
    <source>
        <dbReference type="PROSITE" id="PS50111"/>
    </source>
</evidence>
<dbReference type="Pfam" id="PF17202">
    <property type="entry name" value="sCache_3_3"/>
    <property type="match status" value="1"/>
</dbReference>
<sequence length="661" mass="71316">MKKNNSKFQSISTAILKISIITLIITVVITSTISLFYFNNIIIEISEDKALASMDIVEKEIESIKSELIEYVSEAAKDTKLISYINSNNTSLLESYINSLNEASSYNNITVTDLSGTIISSTNDVYKSGDNISNNAIIKSALGGKVLSDIGREPSDFYGINVGSPIYQNNKLLGVLSVGFKLEDNNFVDNMKSLINNEISIFENDLRISSTVIQDGKRLVGTKLDPKIADTVMNNKMDYVGKADVFGLPYITVYKPTLSSDGSVKGVIVTASDYSVIEKKILNEVMIISIISILSIILSIFVMQRYFKLKLKNPLNIVVNAAKAIEIGDISEDIIRQIKEIDSNDEIGSLAKSMDGAVVSVNMLANSIDGYKTALTNNDLTYTSDTSIHKGIYFTIIKIVETLFNDLRSILNEINLAADGINSGAEHVSAAAQMLAQGSTEQASSIEELAATMSEVAVQIKNDAESAVNVSRLSDETGSVVLQGSQYMNELMNAMEEINHTSGEIEKIIKTIDDIAFQTNILALNAAVEAARAGAAGKGFSVVADEVRNLASKSAEAAKSTTLLIESSVNSINKGTLIAKETESALKNVVEKTHTANSLINDISEASQKQSDNVYQVNTGVDQISSVIQSNSATAEQIAASSEELSGQAFSLKQMVGKYTL</sequence>
<dbReference type="PANTHER" id="PTHR43531:SF11">
    <property type="entry name" value="METHYL-ACCEPTING CHEMOTAXIS PROTEIN 3"/>
    <property type="match status" value="1"/>
</dbReference>
<comment type="similarity">
    <text evidence="7">Belongs to the methyl-accepting chemotaxis (MCP) protein family.</text>
</comment>
<dbReference type="GO" id="GO:0006935">
    <property type="term" value="P:chemotaxis"/>
    <property type="evidence" value="ECO:0007669"/>
    <property type="project" value="UniProtKB-KW"/>
</dbReference>
<comment type="subcellular location">
    <subcellularLocation>
        <location evidence="1">Cell membrane</location>
        <topology evidence="1">Multi-pass membrane protein</topology>
    </subcellularLocation>
</comment>
<keyword evidence="3" id="KW-0145">Chemotaxis</keyword>
<keyword evidence="6 9" id="KW-0472">Membrane</keyword>
<name>A0A974GW61_SEDHY</name>
<dbReference type="PROSITE" id="PS50111">
    <property type="entry name" value="CHEMOTAXIS_TRANSDUC_2"/>
    <property type="match status" value="1"/>
</dbReference>
<reference evidence="11" key="1">
    <citation type="submission" date="2020-07" db="EMBL/GenBank/DDBJ databases">
        <title>Genomic analysis of a strain of Sedimentibacter Hydroxybenzoicus DSM7310.</title>
        <authorList>
            <person name="Ma S."/>
        </authorList>
    </citation>
    <scope>NUCLEOTIDE SEQUENCE</scope>
    <source>
        <strain evidence="11">DSM 7310</strain>
    </source>
</reference>
<feature type="transmembrane region" description="Helical" evidence="9">
    <location>
        <begin position="285"/>
        <end position="303"/>
    </location>
</feature>
<evidence type="ECO:0000256" key="8">
    <source>
        <dbReference type="PROSITE-ProRule" id="PRU00284"/>
    </source>
</evidence>
<evidence type="ECO:0000256" key="6">
    <source>
        <dbReference type="ARBA" id="ARBA00023136"/>
    </source>
</evidence>
<dbReference type="SUPFAM" id="SSF103190">
    <property type="entry name" value="Sensory domain-like"/>
    <property type="match status" value="1"/>
</dbReference>
<dbReference type="GO" id="GO:0005886">
    <property type="term" value="C:plasma membrane"/>
    <property type="evidence" value="ECO:0007669"/>
    <property type="project" value="UniProtKB-SubCell"/>
</dbReference>
<accession>A0A974GW61</accession>
<dbReference type="Gene3D" id="3.30.450.20">
    <property type="entry name" value="PAS domain"/>
    <property type="match status" value="1"/>
</dbReference>
<dbReference type="InterPro" id="IPR033463">
    <property type="entry name" value="sCache_3"/>
</dbReference>
<protein>
    <submittedName>
        <fullName evidence="11">Cache domain-containing protein</fullName>
    </submittedName>
</protein>
<dbReference type="PANTHER" id="PTHR43531">
    <property type="entry name" value="PROTEIN ICFG"/>
    <property type="match status" value="1"/>
</dbReference>
<dbReference type="Proteomes" id="UP000611629">
    <property type="component" value="Unassembled WGS sequence"/>
</dbReference>
<dbReference type="Pfam" id="PF00015">
    <property type="entry name" value="MCPsignal"/>
    <property type="match status" value="1"/>
</dbReference>
<evidence type="ECO:0000256" key="7">
    <source>
        <dbReference type="ARBA" id="ARBA00029447"/>
    </source>
</evidence>
<dbReference type="EMBL" id="JACBNQ010000005">
    <property type="protein sequence ID" value="NYB73986.1"/>
    <property type="molecule type" value="Genomic_DNA"/>
</dbReference>
<keyword evidence="5 9" id="KW-1133">Transmembrane helix</keyword>
<gene>
    <name evidence="11" type="ORF">HZF24_07505</name>
</gene>
<dbReference type="InterPro" id="IPR004089">
    <property type="entry name" value="MCPsignal_dom"/>
</dbReference>
<evidence type="ECO:0000256" key="9">
    <source>
        <dbReference type="SAM" id="Phobius"/>
    </source>
</evidence>
<dbReference type="SMART" id="SM00283">
    <property type="entry name" value="MA"/>
    <property type="match status" value="1"/>
</dbReference>
<dbReference type="CDD" id="cd06225">
    <property type="entry name" value="HAMP"/>
    <property type="match status" value="1"/>
</dbReference>
<dbReference type="InterPro" id="IPR029151">
    <property type="entry name" value="Sensor-like_sf"/>
</dbReference>
<evidence type="ECO:0000256" key="3">
    <source>
        <dbReference type="ARBA" id="ARBA00022500"/>
    </source>
</evidence>
<dbReference type="AlphaFoldDB" id="A0A974GW61"/>
<evidence type="ECO:0000313" key="11">
    <source>
        <dbReference type="EMBL" id="NYB73986.1"/>
    </source>
</evidence>
<dbReference type="InterPro" id="IPR051310">
    <property type="entry name" value="MCP_chemotaxis"/>
</dbReference>
<evidence type="ECO:0000313" key="12">
    <source>
        <dbReference type="Proteomes" id="UP000611629"/>
    </source>
</evidence>
<dbReference type="GO" id="GO:0004888">
    <property type="term" value="F:transmembrane signaling receptor activity"/>
    <property type="evidence" value="ECO:0007669"/>
    <property type="project" value="TreeGrafter"/>
</dbReference>
<dbReference type="GO" id="GO:0007165">
    <property type="term" value="P:signal transduction"/>
    <property type="evidence" value="ECO:0007669"/>
    <property type="project" value="UniProtKB-KW"/>
</dbReference>
<organism evidence="11 12">
    <name type="scientific">Sedimentibacter hydroxybenzoicus DSM 7310</name>
    <dbReference type="NCBI Taxonomy" id="1123245"/>
    <lineage>
        <taxon>Bacteria</taxon>
        <taxon>Bacillati</taxon>
        <taxon>Bacillota</taxon>
        <taxon>Tissierellia</taxon>
        <taxon>Sedimentibacter</taxon>
    </lineage>
</organism>
<evidence type="ECO:0000256" key="5">
    <source>
        <dbReference type="ARBA" id="ARBA00022989"/>
    </source>
</evidence>
<dbReference type="SUPFAM" id="SSF58104">
    <property type="entry name" value="Methyl-accepting chemotaxis protein (MCP) signaling domain"/>
    <property type="match status" value="1"/>
</dbReference>
<keyword evidence="4 9" id="KW-0812">Transmembrane</keyword>
<dbReference type="RefSeq" id="WP_179237675.1">
    <property type="nucleotide sequence ID" value="NZ_JACBNQ010000005.1"/>
</dbReference>
<proteinExistence type="inferred from homology"/>
<comment type="caution">
    <text evidence="11">The sequence shown here is derived from an EMBL/GenBank/DDBJ whole genome shotgun (WGS) entry which is preliminary data.</text>
</comment>
<evidence type="ECO:0000256" key="2">
    <source>
        <dbReference type="ARBA" id="ARBA00022475"/>
    </source>
</evidence>
<feature type="domain" description="Methyl-accepting transducer" evidence="10">
    <location>
        <begin position="417"/>
        <end position="646"/>
    </location>
</feature>
<feature type="transmembrane region" description="Helical" evidence="9">
    <location>
        <begin position="20"/>
        <end position="38"/>
    </location>
</feature>
<keyword evidence="2" id="KW-1003">Cell membrane</keyword>
<evidence type="ECO:0000256" key="4">
    <source>
        <dbReference type="ARBA" id="ARBA00022692"/>
    </source>
</evidence>